<evidence type="ECO:0000313" key="1">
    <source>
        <dbReference type="EMBL" id="MBB3972596.1"/>
    </source>
</evidence>
<proteinExistence type="predicted"/>
<dbReference type="Proteomes" id="UP000528964">
    <property type="component" value="Unassembled WGS sequence"/>
</dbReference>
<comment type="caution">
    <text evidence="1">The sequence shown here is derived from an EMBL/GenBank/DDBJ whole genome shotgun (WGS) entry which is preliminary data.</text>
</comment>
<sequence>MAEPELALDPIFLLGAGRCGSTFQQVRLCETGNVWIWGEHSGVLAGLFRWGGEAANNRQLTKYVYPREPVSSAEEIETLQHDGRGMAWMNGFRRPDLMAAQRALVLELFAKRLPPGKTRWGFKEIRYGPADRVPLNLLRMFPAGRIVHTVRAPFASIESAIVAWELPTVVALVEQNDQAALDALYLKHLDRWNGITGYLLDLQERWPRKVRTSRIEHYEDERRELFAFLSLEAPTGSAGARIFSKADTAGGYPGIARAFAERRERFEARVAANAGRAGYG</sequence>
<accession>A0A7W6D0V7</accession>
<keyword evidence="2" id="KW-1185">Reference proteome</keyword>
<dbReference type="EMBL" id="JACIDR010000001">
    <property type="protein sequence ID" value="MBB3972596.1"/>
    <property type="molecule type" value="Genomic_DNA"/>
</dbReference>
<evidence type="ECO:0008006" key="3">
    <source>
        <dbReference type="Google" id="ProtNLM"/>
    </source>
</evidence>
<dbReference type="Gene3D" id="3.40.50.300">
    <property type="entry name" value="P-loop containing nucleotide triphosphate hydrolases"/>
    <property type="match status" value="1"/>
</dbReference>
<reference evidence="1 2" key="1">
    <citation type="submission" date="2020-08" db="EMBL/GenBank/DDBJ databases">
        <title>Genomic Encyclopedia of Type Strains, Phase IV (KMG-IV): sequencing the most valuable type-strain genomes for metagenomic binning, comparative biology and taxonomic classification.</title>
        <authorList>
            <person name="Goeker M."/>
        </authorList>
    </citation>
    <scope>NUCLEOTIDE SEQUENCE [LARGE SCALE GENOMIC DNA]</scope>
    <source>
        <strain evidence="1 2">DSM 25481</strain>
    </source>
</reference>
<dbReference type="InterPro" id="IPR027417">
    <property type="entry name" value="P-loop_NTPase"/>
</dbReference>
<evidence type="ECO:0000313" key="2">
    <source>
        <dbReference type="Proteomes" id="UP000528964"/>
    </source>
</evidence>
<gene>
    <name evidence="1" type="ORF">GGR24_001229</name>
</gene>
<dbReference type="RefSeq" id="WP_183394376.1">
    <property type="nucleotide sequence ID" value="NZ_JACIDR010000001.1"/>
</dbReference>
<dbReference type="SUPFAM" id="SSF52540">
    <property type="entry name" value="P-loop containing nucleoside triphosphate hydrolases"/>
    <property type="match status" value="1"/>
</dbReference>
<name>A0A7W6D0V7_9HYPH</name>
<dbReference type="AlphaFoldDB" id="A0A7W6D0V7"/>
<protein>
    <recommendedName>
        <fullName evidence="3">Sulfotransferase</fullName>
    </recommendedName>
</protein>
<organism evidence="1 2">
    <name type="scientific">Hansschlegelia beijingensis</name>
    <dbReference type="NCBI Taxonomy" id="1133344"/>
    <lineage>
        <taxon>Bacteria</taxon>
        <taxon>Pseudomonadati</taxon>
        <taxon>Pseudomonadota</taxon>
        <taxon>Alphaproteobacteria</taxon>
        <taxon>Hyphomicrobiales</taxon>
        <taxon>Methylopilaceae</taxon>
        <taxon>Hansschlegelia</taxon>
    </lineage>
</organism>